<reference evidence="19" key="1">
    <citation type="submission" date="2021-04" db="EMBL/GenBank/DDBJ databases">
        <authorList>
            <consortium name="Molecular Ecology Group"/>
        </authorList>
    </citation>
    <scope>NUCLEOTIDE SEQUENCE</scope>
</reference>
<feature type="domain" description="Ionotropic glutamate receptor L-glutamate and glycine-binding" evidence="18">
    <location>
        <begin position="41"/>
        <end position="105"/>
    </location>
</feature>
<keyword evidence="7 16" id="KW-0472">Membrane</keyword>
<dbReference type="Proteomes" id="UP000678393">
    <property type="component" value="Unassembled WGS sequence"/>
</dbReference>
<evidence type="ECO:0000256" key="3">
    <source>
        <dbReference type="ARBA" id="ARBA00022475"/>
    </source>
</evidence>
<dbReference type="PANTHER" id="PTHR18966">
    <property type="entry name" value="IONOTROPIC GLUTAMATE RECEPTOR"/>
    <property type="match status" value="1"/>
</dbReference>
<dbReference type="SUPFAM" id="SSF53850">
    <property type="entry name" value="Periplasmic binding protein-like II"/>
    <property type="match status" value="1"/>
</dbReference>
<evidence type="ECO:0000313" key="19">
    <source>
        <dbReference type="EMBL" id="CAG5127786.1"/>
    </source>
</evidence>
<dbReference type="PRINTS" id="PR00177">
    <property type="entry name" value="NMDARECEPTOR"/>
</dbReference>
<dbReference type="SMART" id="SM00918">
    <property type="entry name" value="Lig_chan-Glu_bd"/>
    <property type="match status" value="1"/>
</dbReference>
<feature type="transmembrane region" description="Helical" evidence="16">
    <location>
        <begin position="437"/>
        <end position="462"/>
    </location>
</feature>
<dbReference type="Pfam" id="PF10613">
    <property type="entry name" value="Lig_chan-Glu_bd"/>
    <property type="match status" value="1"/>
</dbReference>
<evidence type="ECO:0000313" key="20">
    <source>
        <dbReference type="Proteomes" id="UP000678393"/>
    </source>
</evidence>
<keyword evidence="9" id="KW-0325">Glycoprotein</keyword>
<evidence type="ECO:0000256" key="14">
    <source>
        <dbReference type="PIRSR" id="PIRSR601508-3"/>
    </source>
</evidence>
<feature type="site" description="Crucial to convey clamshell closure to channel opening" evidence="13">
    <location>
        <position position="276"/>
    </location>
</feature>
<feature type="transmembrane region" description="Helical" evidence="16">
    <location>
        <begin position="233"/>
        <end position="255"/>
    </location>
</feature>
<gene>
    <name evidence="19" type="ORF">CUNI_LOCUS13344</name>
</gene>
<keyword evidence="4 16" id="KW-0812">Transmembrane</keyword>
<keyword evidence="5 16" id="KW-1133">Transmembrane helix</keyword>
<accession>A0A8S3ZKL2</accession>
<keyword evidence="6" id="KW-0406">Ion transport</keyword>
<dbReference type="InterPro" id="IPR015683">
    <property type="entry name" value="Ionotropic_Glu_rcpt"/>
</dbReference>
<protein>
    <submittedName>
        <fullName evidence="19">Uncharacterized protein</fullName>
    </submittedName>
</protein>
<dbReference type="FunFam" id="3.40.190.10:FF:000024">
    <property type="entry name" value="Glutamate receptor, ionotropic, delta 1"/>
    <property type="match status" value="1"/>
</dbReference>
<dbReference type="InterPro" id="IPR019594">
    <property type="entry name" value="Glu/Gly-bd"/>
</dbReference>
<dbReference type="Gene3D" id="3.40.190.10">
    <property type="entry name" value="Periplasmic binding protein-like II"/>
    <property type="match status" value="2"/>
</dbReference>
<evidence type="ECO:0000256" key="15">
    <source>
        <dbReference type="SAM" id="MobiDB-lite"/>
    </source>
</evidence>
<keyword evidence="2" id="KW-0813">Transport</keyword>
<evidence type="ECO:0000256" key="16">
    <source>
        <dbReference type="SAM" id="Phobius"/>
    </source>
</evidence>
<feature type="binding site" evidence="12">
    <location>
        <position position="116"/>
    </location>
    <ligand>
        <name>L-glutamate</name>
        <dbReference type="ChEBI" id="CHEBI:29985"/>
    </ligand>
</feature>
<dbReference type="GO" id="GO:0038023">
    <property type="term" value="F:signaling receptor activity"/>
    <property type="evidence" value="ECO:0007669"/>
    <property type="project" value="InterPro"/>
</dbReference>
<keyword evidence="14" id="KW-1015">Disulfide bond</keyword>
<evidence type="ECO:0000259" key="18">
    <source>
        <dbReference type="SMART" id="SM00918"/>
    </source>
</evidence>
<keyword evidence="11" id="KW-0407">Ion channel</keyword>
<evidence type="ECO:0000256" key="6">
    <source>
        <dbReference type="ARBA" id="ARBA00023065"/>
    </source>
</evidence>
<feature type="binding site" evidence="12">
    <location>
        <position position="114"/>
    </location>
    <ligand>
        <name>L-glutamate</name>
        <dbReference type="ChEBI" id="CHEBI:29985"/>
    </ligand>
</feature>
<evidence type="ECO:0000256" key="11">
    <source>
        <dbReference type="ARBA" id="ARBA00023303"/>
    </source>
</evidence>
<evidence type="ECO:0000256" key="8">
    <source>
        <dbReference type="ARBA" id="ARBA00023170"/>
    </source>
</evidence>
<dbReference type="AlphaFoldDB" id="A0A8S3ZKL2"/>
<comment type="caution">
    <text evidence="19">The sequence shown here is derived from an EMBL/GenBank/DDBJ whole genome shotgun (WGS) entry which is preliminary data.</text>
</comment>
<dbReference type="Gene3D" id="1.10.287.70">
    <property type="match status" value="1"/>
</dbReference>
<feature type="transmembrane region" description="Helical" evidence="16">
    <location>
        <begin position="165"/>
        <end position="186"/>
    </location>
</feature>
<dbReference type="OrthoDB" id="5984008at2759"/>
<name>A0A8S3ZKL2_9EUPU</name>
<proteinExistence type="predicted"/>
<feature type="binding site" evidence="12">
    <location>
        <position position="346"/>
    </location>
    <ligand>
        <name>L-glutamate</name>
        <dbReference type="ChEBI" id="CHEBI:29985"/>
    </ligand>
</feature>
<feature type="binding site" evidence="12">
    <location>
        <position position="298"/>
    </location>
    <ligand>
        <name>L-glutamate</name>
        <dbReference type="ChEBI" id="CHEBI:29985"/>
    </ligand>
</feature>
<evidence type="ECO:0000256" key="7">
    <source>
        <dbReference type="ARBA" id="ARBA00023136"/>
    </source>
</evidence>
<dbReference type="EMBL" id="CAJHNH020002791">
    <property type="protein sequence ID" value="CAG5127786.1"/>
    <property type="molecule type" value="Genomic_DNA"/>
</dbReference>
<sequence>MRSHSTTALSLCGAVVIVYIMVAVPMAQSQVLVVSSLLIPPFLSSNEYVSNGTTQITYEGYIQDLLDELAKLTGISYTFSIRADKKFGHLLRNGSWDGLIGDVVEGRVDLAAGPLTETSARSKVVDFSTPFMNFGPVIIMKRPQAPVMTLEERLQRLFSPLSQSIWMLSGLAWLITSVVLYVICYTNPYDWRRLAKDRQASLREAESFSCLNTFWFTMSNILWQGYTRSPRSIGARIVVTFWWVYVLIFVVMYIASMTNYLQVGPTQNVDQTYTSIQKLEDLGQQSEVRVGVIEGGATEQFLLTNRIPQIKHVWARIKQMKGYVSTLDKAIDKVRKSKKPYAFIAESAMAKYFTKHGPCDIYMVGDFTTIGSYSLAFPVNSSLVKRVDIALLILREKGVLKELEDRWFTGECSGFLVENNRNKLQLPHYHGVDLGSFSGALIILGIGLVLGSLVTCVEVFVFKFAETEVKEKPTTAQPQVNSEPAKKPVLVSSLEPEPITDV</sequence>
<dbReference type="InterPro" id="IPR001320">
    <property type="entry name" value="Iontro_rcpt_C"/>
</dbReference>
<dbReference type="Pfam" id="PF00060">
    <property type="entry name" value="Lig_chan"/>
    <property type="match status" value="1"/>
</dbReference>
<comment type="subcellular location">
    <subcellularLocation>
        <location evidence="1">Cell membrane</location>
        <topology evidence="1">Multi-pass membrane protein</topology>
    </subcellularLocation>
</comment>
<feature type="domain" description="Ionotropic glutamate receptor C-terminal" evidence="17">
    <location>
        <begin position="31"/>
        <end position="410"/>
    </location>
</feature>
<evidence type="ECO:0000256" key="13">
    <source>
        <dbReference type="PIRSR" id="PIRSR601508-2"/>
    </source>
</evidence>
<feature type="region of interest" description="Disordered" evidence="15">
    <location>
        <begin position="470"/>
        <end position="502"/>
    </location>
</feature>
<keyword evidence="20" id="KW-1185">Reference proteome</keyword>
<evidence type="ECO:0000256" key="2">
    <source>
        <dbReference type="ARBA" id="ARBA00022448"/>
    </source>
</evidence>
<keyword evidence="8" id="KW-0675">Receptor</keyword>
<feature type="disulfide bond" evidence="14">
    <location>
        <begin position="359"/>
        <end position="412"/>
    </location>
</feature>
<organism evidence="19 20">
    <name type="scientific">Candidula unifasciata</name>
    <dbReference type="NCBI Taxonomy" id="100452"/>
    <lineage>
        <taxon>Eukaryota</taxon>
        <taxon>Metazoa</taxon>
        <taxon>Spiralia</taxon>
        <taxon>Lophotrochozoa</taxon>
        <taxon>Mollusca</taxon>
        <taxon>Gastropoda</taxon>
        <taxon>Heterobranchia</taxon>
        <taxon>Euthyneura</taxon>
        <taxon>Panpulmonata</taxon>
        <taxon>Eupulmonata</taxon>
        <taxon>Stylommatophora</taxon>
        <taxon>Helicina</taxon>
        <taxon>Helicoidea</taxon>
        <taxon>Geomitridae</taxon>
        <taxon>Candidula</taxon>
    </lineage>
</organism>
<evidence type="ECO:0000256" key="4">
    <source>
        <dbReference type="ARBA" id="ARBA00022692"/>
    </source>
</evidence>
<evidence type="ECO:0000256" key="10">
    <source>
        <dbReference type="ARBA" id="ARBA00023286"/>
    </source>
</evidence>
<dbReference type="GO" id="GO:0015276">
    <property type="term" value="F:ligand-gated monoatomic ion channel activity"/>
    <property type="evidence" value="ECO:0007669"/>
    <property type="project" value="InterPro"/>
</dbReference>
<evidence type="ECO:0000256" key="1">
    <source>
        <dbReference type="ARBA" id="ARBA00004651"/>
    </source>
</evidence>
<feature type="binding site" evidence="12">
    <location>
        <position position="121"/>
    </location>
    <ligand>
        <name>L-glutamate</name>
        <dbReference type="ChEBI" id="CHEBI:29985"/>
    </ligand>
</feature>
<dbReference type="SMART" id="SM00079">
    <property type="entry name" value="PBPe"/>
    <property type="match status" value="1"/>
</dbReference>
<evidence type="ECO:0000256" key="5">
    <source>
        <dbReference type="ARBA" id="ARBA00022989"/>
    </source>
</evidence>
<keyword evidence="3" id="KW-1003">Cell membrane</keyword>
<keyword evidence="10" id="KW-1071">Ligand-gated ion channel</keyword>
<evidence type="ECO:0000256" key="9">
    <source>
        <dbReference type="ARBA" id="ARBA00023180"/>
    </source>
</evidence>
<evidence type="ECO:0000259" key="17">
    <source>
        <dbReference type="SMART" id="SM00079"/>
    </source>
</evidence>
<dbReference type="InterPro" id="IPR001508">
    <property type="entry name" value="Iono_Glu_rcpt_met"/>
</dbReference>
<evidence type="ECO:0000256" key="12">
    <source>
        <dbReference type="PIRSR" id="PIRSR601508-1"/>
    </source>
</evidence>
<dbReference type="GO" id="GO:0005886">
    <property type="term" value="C:plasma membrane"/>
    <property type="evidence" value="ECO:0007669"/>
    <property type="project" value="UniProtKB-SubCell"/>
</dbReference>